<dbReference type="SUPFAM" id="SSF63829">
    <property type="entry name" value="Calcium-dependent phosphotriesterase"/>
    <property type="match status" value="1"/>
</dbReference>
<evidence type="ECO:0000256" key="3">
    <source>
        <dbReference type="SAM" id="SignalP"/>
    </source>
</evidence>
<dbReference type="RefSeq" id="WP_404611019.1">
    <property type="nucleotide sequence ID" value="NZ_JBIYDN010000023.1"/>
</dbReference>
<evidence type="ECO:0000313" key="5">
    <source>
        <dbReference type="Proteomes" id="UP001620514"/>
    </source>
</evidence>
<organism evidence="4 5">
    <name type="scientific">Caballeronia udeis</name>
    <dbReference type="NCBI Taxonomy" id="1232866"/>
    <lineage>
        <taxon>Bacteria</taxon>
        <taxon>Pseudomonadati</taxon>
        <taxon>Pseudomonadota</taxon>
        <taxon>Betaproteobacteria</taxon>
        <taxon>Burkholderiales</taxon>
        <taxon>Burkholderiaceae</taxon>
        <taxon>Caballeronia</taxon>
    </lineage>
</organism>
<dbReference type="PANTHER" id="PTHR10009">
    <property type="entry name" value="PROTEIN YELLOW-RELATED"/>
    <property type="match status" value="1"/>
</dbReference>
<proteinExistence type="predicted"/>
<feature type="chain" id="PRO_5046914083" evidence="3">
    <location>
        <begin position="24"/>
        <end position="393"/>
    </location>
</feature>
<evidence type="ECO:0000256" key="2">
    <source>
        <dbReference type="ARBA" id="ARBA00022525"/>
    </source>
</evidence>
<keyword evidence="5" id="KW-1185">Reference proteome</keyword>
<dbReference type="Pfam" id="PF03022">
    <property type="entry name" value="MRJP"/>
    <property type="match status" value="1"/>
</dbReference>
<feature type="signal peptide" evidence="3">
    <location>
        <begin position="1"/>
        <end position="23"/>
    </location>
</feature>
<keyword evidence="3" id="KW-0732">Signal</keyword>
<gene>
    <name evidence="4" type="ORF">ABH943_006116</name>
</gene>
<name>A0ABW8MRX1_9BURK</name>
<dbReference type="Gene3D" id="2.120.10.30">
    <property type="entry name" value="TolB, C-terminal domain"/>
    <property type="match status" value="1"/>
</dbReference>
<dbReference type="InterPro" id="IPR017996">
    <property type="entry name" value="MRJP/yellow-related"/>
</dbReference>
<reference evidence="4 5" key="1">
    <citation type="submission" date="2024-11" db="EMBL/GenBank/DDBJ databases">
        <title>Using genomics to understand microbial adaptation to soil warming.</title>
        <authorList>
            <person name="Deangelis K.M. PhD."/>
        </authorList>
    </citation>
    <scope>NUCLEOTIDE SEQUENCE [LARGE SCALE GENOMIC DNA]</scope>
    <source>
        <strain evidence="4 5">GAS97</strain>
    </source>
</reference>
<comment type="caution">
    <text evidence="4">The sequence shown here is derived from an EMBL/GenBank/DDBJ whole genome shotgun (WGS) entry which is preliminary data.</text>
</comment>
<evidence type="ECO:0000313" key="4">
    <source>
        <dbReference type="EMBL" id="MFK4446084.1"/>
    </source>
</evidence>
<sequence>MRNISKAVVAVTLGLTATLTATADARPKLATEQTIGHIEPVFEFYGAMPTGVTKAPDGRLFVNFPRWGDDVPFTVGEIVGKRVVPYPDAQTNRVDPAHPANSLISVQSVVADSKKRLWILDTASPKFAAPIQGGAKLVAVDLATDKVVRTVLFPPNVLLPTTYLNDVRFDFRFGAQGIAYVTDSSSHGPGGIIVMDLASGKGWRKLSGDPSTSADPAFVPVVEGEEMATDGPDGKRLPLHAAADGIALSADGATLYYSALSSRHLYSVPTALLRDRNASPATVTAAVRDLGEKGASDGLEADASGAIYAGDYEHDSIRRRLPDGQWQTIAHDPRILWPDTLSVGNDGYLYFTANQLPREASYHHGHDLRKKPYTLFRIRIDAKPVTLDTVLSH</sequence>
<dbReference type="InterPro" id="IPR011042">
    <property type="entry name" value="6-blade_b-propeller_TolB-like"/>
</dbReference>
<accession>A0ABW8MRX1</accession>
<protein>
    <submittedName>
        <fullName evidence="4">Sugar lactone lactonase YvrE</fullName>
    </submittedName>
</protein>
<comment type="subcellular location">
    <subcellularLocation>
        <location evidence="1">Secreted</location>
    </subcellularLocation>
</comment>
<evidence type="ECO:0000256" key="1">
    <source>
        <dbReference type="ARBA" id="ARBA00004613"/>
    </source>
</evidence>
<dbReference type="EMBL" id="JBIYDN010000023">
    <property type="protein sequence ID" value="MFK4446084.1"/>
    <property type="molecule type" value="Genomic_DNA"/>
</dbReference>
<keyword evidence="2" id="KW-0964">Secreted</keyword>
<dbReference type="Proteomes" id="UP001620514">
    <property type="component" value="Unassembled WGS sequence"/>
</dbReference>
<dbReference type="PANTHER" id="PTHR10009:SF18">
    <property type="entry name" value="PROTEIN YELLOW-LIKE PROTEIN"/>
    <property type="match status" value="1"/>
</dbReference>